<organism evidence="1 2">
    <name type="scientific">Janthinobacterium agaricidamnosum NBRC 102515 = DSM 9628</name>
    <dbReference type="NCBI Taxonomy" id="1349767"/>
    <lineage>
        <taxon>Bacteria</taxon>
        <taxon>Pseudomonadati</taxon>
        <taxon>Pseudomonadota</taxon>
        <taxon>Betaproteobacteria</taxon>
        <taxon>Burkholderiales</taxon>
        <taxon>Oxalobacteraceae</taxon>
        <taxon>Janthinobacterium</taxon>
    </lineage>
</organism>
<evidence type="ECO:0000313" key="1">
    <source>
        <dbReference type="EMBL" id="CDG82296.1"/>
    </source>
</evidence>
<dbReference type="OrthoDB" id="8719937at2"/>
<dbReference type="HOGENOM" id="CLU_2193343_0_0_4"/>
<dbReference type="STRING" id="1349767.GJA_1658"/>
<dbReference type="AlphaFoldDB" id="W0V345"/>
<dbReference type="KEGG" id="jag:GJA_1658"/>
<reference evidence="1 2" key="1">
    <citation type="journal article" date="2015" name="Genome Announc.">
        <title>Genome Sequence of Mushroom Soft-Rot Pathogen Janthinobacterium agaricidamnosum.</title>
        <authorList>
            <person name="Graupner K."/>
            <person name="Lackner G."/>
            <person name="Hertweck C."/>
        </authorList>
    </citation>
    <scope>NUCLEOTIDE SEQUENCE [LARGE SCALE GENOMIC DNA]</scope>
    <source>
        <strain evidence="2">NBRC 102515 / DSM 9628</strain>
    </source>
</reference>
<keyword evidence="2" id="KW-1185">Reference proteome</keyword>
<proteinExistence type="predicted"/>
<accession>W0V345</accession>
<dbReference type="Proteomes" id="UP000027604">
    <property type="component" value="Chromosome I"/>
</dbReference>
<sequence length="109" mass="12299">MQDLIFELVLRACREQVVLHHALENGMELLTCPHEQTALIAVGYPRERAHQASAETVLRKRAVQLPLLGAWLPAVLPDGGWYLVRRLPSPERTFIPVEQELTAVQELLA</sequence>
<gene>
    <name evidence="1" type="ORF">GJA_1658</name>
</gene>
<name>W0V345_9BURK</name>
<dbReference type="RefSeq" id="WP_038490690.1">
    <property type="nucleotide sequence ID" value="NZ_BCTH01000007.1"/>
</dbReference>
<dbReference type="eggNOG" id="ENOG5032AQD">
    <property type="taxonomic scope" value="Bacteria"/>
</dbReference>
<protein>
    <submittedName>
        <fullName evidence="1">Uncharacterized protein</fullName>
    </submittedName>
</protein>
<dbReference type="EMBL" id="HG322949">
    <property type="protein sequence ID" value="CDG82296.1"/>
    <property type="molecule type" value="Genomic_DNA"/>
</dbReference>
<dbReference type="PATRIC" id="fig|1349767.4.peg.3336"/>
<evidence type="ECO:0000313" key="2">
    <source>
        <dbReference type="Proteomes" id="UP000027604"/>
    </source>
</evidence>